<accession>A0A193KJV7</accession>
<evidence type="ECO:0000259" key="3">
    <source>
        <dbReference type="Pfam" id="PF13505"/>
    </source>
</evidence>
<dbReference type="Gene3D" id="2.40.160.20">
    <property type="match status" value="1"/>
</dbReference>
<feature type="signal peptide" evidence="2">
    <location>
        <begin position="1"/>
        <end position="20"/>
    </location>
</feature>
<name>A0A193KJV7_9VIBR</name>
<proteinExistence type="predicted"/>
<geneLocation type="plasmid" evidence="4">
    <name>unnamed1</name>
</geneLocation>
<dbReference type="KEGG" id="vbr:A6E01_20650"/>
<keyword evidence="4" id="KW-0614">Plasmid</keyword>
<organism evidence="4">
    <name type="scientific">Vibrio breoganii</name>
    <dbReference type="NCBI Taxonomy" id="553239"/>
    <lineage>
        <taxon>Bacteria</taxon>
        <taxon>Pseudomonadati</taxon>
        <taxon>Pseudomonadota</taxon>
        <taxon>Gammaproteobacteria</taxon>
        <taxon>Vibrionales</taxon>
        <taxon>Vibrionaceae</taxon>
        <taxon>Vibrio</taxon>
    </lineage>
</organism>
<sequence>MKKLVALALCVAGSVGSVSAAEPVNVYAANETAYIKADLDFGQETRHELMGSAATYDNDLGFGLIAGYQQSLTDHWTLGYEVEYRNIAEASMNVGGSEVSHFDANGVALNLAPKYYVGASPLYLGATLGLGRYRVNRDASVDGVGFKTTTTGWQLGFEAGYQVTESIGLSAGYRVMRMDIHDVDTTVSGAVVGMSYKF</sequence>
<protein>
    <recommendedName>
        <fullName evidence="3">Outer membrane protein beta-barrel domain-containing protein</fullName>
    </recommendedName>
</protein>
<keyword evidence="1 2" id="KW-0732">Signal</keyword>
<dbReference type="RefSeq" id="WP_065211382.1">
    <property type="nucleotide sequence ID" value="NZ_CP016179.1"/>
</dbReference>
<dbReference type="AlphaFoldDB" id="A0A193KJV7"/>
<dbReference type="InterPro" id="IPR027385">
    <property type="entry name" value="Beta-barrel_OMP"/>
</dbReference>
<feature type="chain" id="PRO_5008259648" description="Outer membrane protein beta-barrel domain-containing protein" evidence="2">
    <location>
        <begin position="21"/>
        <end position="198"/>
    </location>
</feature>
<dbReference type="Pfam" id="PF13505">
    <property type="entry name" value="OMP_b-brl"/>
    <property type="match status" value="1"/>
</dbReference>
<evidence type="ECO:0000256" key="1">
    <source>
        <dbReference type="ARBA" id="ARBA00022729"/>
    </source>
</evidence>
<gene>
    <name evidence="4" type="ORF">A6E01_20650</name>
</gene>
<evidence type="ECO:0000313" key="4">
    <source>
        <dbReference type="EMBL" id="ANO35623.1"/>
    </source>
</evidence>
<dbReference type="Proteomes" id="UP000092018">
    <property type="component" value="Plasmid unnamed1"/>
</dbReference>
<reference evidence="4" key="1">
    <citation type="submission" date="2016-06" db="EMBL/GenBank/DDBJ databases">
        <title>Adaptive Radiation by Waves of Gene Transfer Leads to Fine-Scale Resource Partitioning in Marine Microbes.</title>
        <authorList>
            <person name="Hehemann J.-H."/>
            <person name="Arevalo P."/>
            <person name="Datta M.S."/>
            <person name="Yu X."/>
            <person name="Corzett C."/>
            <person name="Henschel A."/>
            <person name="Preheim S.P."/>
            <person name="Timberlake S."/>
            <person name="Alm E.J."/>
            <person name="Polz M.F."/>
        </authorList>
    </citation>
    <scope>NUCLEOTIDE SEQUENCE [LARGE SCALE GENOMIC DNA]</scope>
    <source>
        <strain evidence="4">FF50</strain>
        <plasmid evidence="4">unnamed1</plasmid>
    </source>
</reference>
<dbReference type="EMBL" id="CP016179">
    <property type="protein sequence ID" value="ANO35623.1"/>
    <property type="molecule type" value="Genomic_DNA"/>
</dbReference>
<dbReference type="InterPro" id="IPR011250">
    <property type="entry name" value="OMP/PagP_B-barrel"/>
</dbReference>
<dbReference type="SUPFAM" id="SSF56925">
    <property type="entry name" value="OMPA-like"/>
    <property type="match status" value="1"/>
</dbReference>
<evidence type="ECO:0000256" key="2">
    <source>
        <dbReference type="SAM" id="SignalP"/>
    </source>
</evidence>
<feature type="domain" description="Outer membrane protein beta-barrel" evidence="3">
    <location>
        <begin position="10"/>
        <end position="198"/>
    </location>
</feature>